<dbReference type="OrthoDB" id="9768177at2"/>
<name>A0A4Y8SGK2_9SPHI</name>
<dbReference type="Pfam" id="PF00593">
    <property type="entry name" value="TonB_dep_Rec_b-barrel"/>
    <property type="match status" value="1"/>
</dbReference>
<dbReference type="NCBIfam" id="TIGR04057">
    <property type="entry name" value="SusC_RagA_signa"/>
    <property type="match status" value="1"/>
</dbReference>
<dbReference type="RefSeq" id="WP_133230568.1">
    <property type="nucleotide sequence ID" value="NZ_SOZE01000009.1"/>
</dbReference>
<dbReference type="InterPro" id="IPR039426">
    <property type="entry name" value="TonB-dep_rcpt-like"/>
</dbReference>
<evidence type="ECO:0000256" key="9">
    <source>
        <dbReference type="ARBA" id="ARBA00023237"/>
    </source>
</evidence>
<dbReference type="Gene3D" id="2.170.130.10">
    <property type="entry name" value="TonB-dependent receptor, plug domain"/>
    <property type="match status" value="1"/>
</dbReference>
<protein>
    <submittedName>
        <fullName evidence="15">SusC/RagA family TonB-linked outer membrane protein</fullName>
    </submittedName>
</protein>
<evidence type="ECO:0000256" key="11">
    <source>
        <dbReference type="RuleBase" id="RU003357"/>
    </source>
</evidence>
<evidence type="ECO:0000256" key="10">
    <source>
        <dbReference type="PROSITE-ProRule" id="PRU01360"/>
    </source>
</evidence>
<evidence type="ECO:0000256" key="5">
    <source>
        <dbReference type="ARBA" id="ARBA00022692"/>
    </source>
</evidence>
<keyword evidence="4" id="KW-0406">Ion transport</keyword>
<dbReference type="NCBIfam" id="TIGR04056">
    <property type="entry name" value="OMP_RagA_SusC"/>
    <property type="match status" value="1"/>
</dbReference>
<dbReference type="Pfam" id="PF13715">
    <property type="entry name" value="CarbopepD_reg_2"/>
    <property type="match status" value="1"/>
</dbReference>
<dbReference type="InterPro" id="IPR012910">
    <property type="entry name" value="Plug_dom"/>
</dbReference>
<dbReference type="InterPro" id="IPR011662">
    <property type="entry name" value="Secretin/TonB_short_N"/>
</dbReference>
<evidence type="ECO:0000256" key="4">
    <source>
        <dbReference type="ARBA" id="ARBA00022496"/>
    </source>
</evidence>
<evidence type="ECO:0000256" key="3">
    <source>
        <dbReference type="ARBA" id="ARBA00022452"/>
    </source>
</evidence>
<feature type="domain" description="TonB-dependent receptor plug" evidence="14">
    <location>
        <begin position="234"/>
        <end position="368"/>
    </location>
</feature>
<keyword evidence="3 10" id="KW-1134">Transmembrane beta strand</keyword>
<gene>
    <name evidence="15" type="ORF">E2R66_11375</name>
</gene>
<dbReference type="SUPFAM" id="SSF49464">
    <property type="entry name" value="Carboxypeptidase regulatory domain-like"/>
    <property type="match status" value="1"/>
</dbReference>
<reference evidence="15 16" key="1">
    <citation type="journal article" date="2017" name="Int. J. Syst. Evol. Microbiol.">
        <title>Mucilaginibacterpsychrotolerans sp. nov., isolated from peatlands.</title>
        <authorList>
            <person name="Deng Y."/>
            <person name="Shen L."/>
            <person name="Xu B."/>
            <person name="Liu Y."/>
            <person name="Gu Z."/>
            <person name="Liu H."/>
            <person name="Zhou Y."/>
        </authorList>
    </citation>
    <scope>NUCLEOTIDE SEQUENCE [LARGE SCALE GENOMIC DNA]</scope>
    <source>
        <strain evidence="15 16">NH7-4</strain>
    </source>
</reference>
<evidence type="ECO:0000256" key="7">
    <source>
        <dbReference type="ARBA" id="ARBA00023077"/>
    </source>
</evidence>
<dbReference type="PROSITE" id="PS52016">
    <property type="entry name" value="TONB_DEPENDENT_REC_3"/>
    <property type="match status" value="1"/>
</dbReference>
<dbReference type="GO" id="GO:0006826">
    <property type="term" value="P:iron ion transport"/>
    <property type="evidence" value="ECO:0007669"/>
    <property type="project" value="UniProtKB-KW"/>
</dbReference>
<keyword evidence="16" id="KW-1185">Reference proteome</keyword>
<keyword evidence="2 10" id="KW-0813">Transport</keyword>
<evidence type="ECO:0000259" key="14">
    <source>
        <dbReference type="Pfam" id="PF07715"/>
    </source>
</evidence>
<evidence type="ECO:0000256" key="8">
    <source>
        <dbReference type="ARBA" id="ARBA00023136"/>
    </source>
</evidence>
<feature type="domain" description="Secretin/TonB short N-terminal" evidence="13">
    <location>
        <begin position="68"/>
        <end position="117"/>
    </location>
</feature>
<keyword evidence="5 10" id="KW-0812">Transmembrane</keyword>
<dbReference type="Pfam" id="PF07715">
    <property type="entry name" value="Plug"/>
    <property type="match status" value="1"/>
</dbReference>
<evidence type="ECO:0000259" key="12">
    <source>
        <dbReference type="Pfam" id="PF00593"/>
    </source>
</evidence>
<evidence type="ECO:0000259" key="13">
    <source>
        <dbReference type="Pfam" id="PF07660"/>
    </source>
</evidence>
<dbReference type="EMBL" id="SOZE01000009">
    <property type="protein sequence ID" value="TFF37760.1"/>
    <property type="molecule type" value="Genomic_DNA"/>
</dbReference>
<comment type="similarity">
    <text evidence="10 11">Belongs to the TonB-dependent receptor family.</text>
</comment>
<dbReference type="GO" id="GO:0009279">
    <property type="term" value="C:cell outer membrane"/>
    <property type="evidence" value="ECO:0007669"/>
    <property type="project" value="UniProtKB-SubCell"/>
</dbReference>
<evidence type="ECO:0000256" key="6">
    <source>
        <dbReference type="ARBA" id="ARBA00023004"/>
    </source>
</evidence>
<evidence type="ECO:0000256" key="1">
    <source>
        <dbReference type="ARBA" id="ARBA00004571"/>
    </source>
</evidence>
<keyword evidence="4" id="KW-0410">Iron transport</keyword>
<evidence type="ECO:0000313" key="16">
    <source>
        <dbReference type="Proteomes" id="UP000297540"/>
    </source>
</evidence>
<accession>A0A4Y8SGK2</accession>
<evidence type="ECO:0000313" key="15">
    <source>
        <dbReference type="EMBL" id="TFF37760.1"/>
    </source>
</evidence>
<keyword evidence="6" id="KW-0408">Iron</keyword>
<proteinExistence type="inferred from homology"/>
<feature type="domain" description="TonB-dependent receptor-like beta-barrel" evidence="12">
    <location>
        <begin position="546"/>
        <end position="1085"/>
    </location>
</feature>
<dbReference type="InterPro" id="IPR036942">
    <property type="entry name" value="Beta-barrel_TonB_sf"/>
</dbReference>
<dbReference type="InterPro" id="IPR037066">
    <property type="entry name" value="Plug_dom_sf"/>
</dbReference>
<keyword evidence="8 10" id="KW-0472">Membrane</keyword>
<evidence type="ECO:0000256" key="2">
    <source>
        <dbReference type="ARBA" id="ARBA00022448"/>
    </source>
</evidence>
<dbReference type="InterPro" id="IPR023996">
    <property type="entry name" value="TonB-dep_OMP_SusC/RagA"/>
</dbReference>
<comment type="subcellular location">
    <subcellularLocation>
        <location evidence="1 10">Cell outer membrane</location>
        <topology evidence="1 10">Multi-pass membrane protein</topology>
    </subcellularLocation>
</comment>
<dbReference type="InterPro" id="IPR008969">
    <property type="entry name" value="CarboxyPept-like_regulatory"/>
</dbReference>
<dbReference type="SUPFAM" id="SSF56935">
    <property type="entry name" value="Porins"/>
    <property type="match status" value="1"/>
</dbReference>
<dbReference type="Pfam" id="PF07660">
    <property type="entry name" value="STN"/>
    <property type="match status" value="1"/>
</dbReference>
<sequence>MYKKITRFFCISPAYVHKFLLIMKLTTVLLIAAFLQVSAAGLAQNITFVKKDATLKQLFTAINKQTGYSILVSGAHARTDQVISVNFQNTALDKVLETVFKNQELDYTIEDKMIVIRDREKTLFEKIKDVLAPDSAFTVTGRVIAEGGNPLAGASVNVVTRLSSAVLTTGADGSFKFSAYKGSTLAISYIGYETYRLKIRTGALGDIVLKQKIDSLKEVKIIIGYGTTTKVLNTGNVSVVTAADISKQPVTNVLQALQGLVPGMEVRQENGFSSTPFSIKIRGQNDLPKLGNQGVNSISEPLYIIDGVPIISGAVNNQNRGIIQNGFDSPAGGQSPLFGLNPADVESISILKDADATAIYGARGANGVILITTKKGKPGKTVVSAGVYSGVSLQTKKLNLMNTAQYLEMRKRAFANDQEEPQSYNGYDLLSWDQNKYTDWQKEFLQTAHTTDAQLSMSGGDKNNTFRLSGGYNTQSPPFKGNYHEQRASALLSLTNSSFNNKLQTTATANFSSTTSNLPGIDLTSLIFLAPNAPDLFTPDGQLNFAGWEYDNNSNYPYAAAALKRPYHANTINLVSNLNIRYNILTGLDFNTSLGYNLTRQNQSTLSPSGSFNPAYGTNRQADYGTNNSRTWIIEPSLTWTKTINKHAIQTLLGTTFQDIVIEGSAITAKGFTSDSFLENIGAATDFQTSANYLNTRFQSVYARVTYNYDEKYVINLNGRRDGSSRFASNRQFGNFGSLGAAWIFSRESFIEKALPFLSLGKIRASYGLVGGDGLGDYQYLSSFKSNNNPYQNTPALLLDRLADHTFSWTTNKKLEAAISLGFLEGRINTELSWYRNRSGNQLVSYPLPSTAGVSSIITNLPALVENKGLEFTLQTQNIRSKDFDWRTTFNISRNDNKLLSFPDLENSTYKNVFAVGRSINSIGMRQYTGVDPATGFYTFADVNGDGTVDMFGNSDFIYKNNTPSYFGGLGNNLTYKGVQLSFLFSFTKQKGVLRLNNQFPGALSGGLGNQLVISEQLSGKPPLENLTTSSFRIDLNDYYDSDAVWVDASYIRLQNVSVAYNLPEKIVKKAGFDSFRIYLQGQNLLTITDYKGTDPASPGSFALPPRKIITAGIQLTF</sequence>
<comment type="caution">
    <text evidence="15">The sequence shown here is derived from an EMBL/GenBank/DDBJ whole genome shotgun (WGS) entry which is preliminary data.</text>
</comment>
<organism evidence="15 16">
    <name type="scientific">Mucilaginibacter psychrotolerans</name>
    <dbReference type="NCBI Taxonomy" id="1524096"/>
    <lineage>
        <taxon>Bacteria</taxon>
        <taxon>Pseudomonadati</taxon>
        <taxon>Bacteroidota</taxon>
        <taxon>Sphingobacteriia</taxon>
        <taxon>Sphingobacteriales</taxon>
        <taxon>Sphingobacteriaceae</taxon>
        <taxon>Mucilaginibacter</taxon>
    </lineage>
</organism>
<dbReference type="Gene3D" id="2.60.40.1120">
    <property type="entry name" value="Carboxypeptidase-like, regulatory domain"/>
    <property type="match status" value="1"/>
</dbReference>
<keyword evidence="7 11" id="KW-0798">TonB box</keyword>
<dbReference type="AlphaFoldDB" id="A0A4Y8SGK2"/>
<dbReference type="Proteomes" id="UP000297540">
    <property type="component" value="Unassembled WGS sequence"/>
</dbReference>
<dbReference type="InterPro" id="IPR000531">
    <property type="entry name" value="Beta-barrel_TonB"/>
</dbReference>
<dbReference type="InterPro" id="IPR023997">
    <property type="entry name" value="TonB-dep_OMP_SusC/RagA_CS"/>
</dbReference>
<dbReference type="Gene3D" id="2.40.170.20">
    <property type="entry name" value="TonB-dependent receptor, beta-barrel domain"/>
    <property type="match status" value="1"/>
</dbReference>
<keyword evidence="9 10" id="KW-0998">Cell outer membrane</keyword>